<dbReference type="RefSeq" id="WP_314519509.1">
    <property type="nucleotide sequence ID" value="NZ_JASJOU010000023.1"/>
</dbReference>
<comment type="caution">
    <text evidence="4">The sequence shown here is derived from an EMBL/GenBank/DDBJ whole genome shotgun (WGS) entry which is preliminary data.</text>
</comment>
<sequence>MKKKQLIRFFIGIGAIVLLNFLANQFFFRIDLTEDQRYTIAPATERLLEKLEEPVFITVYLEGNDIPPAFKRLRSTVKEKLEEFTAYAGNNIRFRFEDITQETDKKKLNERIYNLIKKGIQPTNLVDNEGGSTVERLIIPGALVSYEGKEAPVMLLKGNQRTKGLSSEQILNQSVENVEYELASAIRQLTNKERKRIGIIQGYGNLRPIQMADMITSLQKFYDVFLVPMQKQPELKGLDAIIVAKPDSAFSEEDKYKIDQFIVNGGKALFFVDALKSDTILRGESTLLIKNDLNLDDLFFRYGVRLNDNVIQDLTSSGAIPMTVGNMGSQPQVKLMPWRFFPLVNTFSKHPIVRNLDAVYLHYAGTIDTVKAVGIQKTPLMFTSPYSKVNAVPAQIDFNEARLNPDPRQYRAGPQSVAYLLEGKFHSLYANRITQVDPRFKTFKEYGNPSKIIICSDGDLPANEIDPKTGKPAALGYDQFMNTTFANKDFILHAVDYLIDENGVIAARAKEVVLRPLDKLKVQEERLQWQLINLVLPIVVIVILGLIRAYWRKRKYAV</sequence>
<dbReference type="AlphaFoldDB" id="A0AAE3RDM2"/>
<keyword evidence="1" id="KW-1133">Transmembrane helix</keyword>
<protein>
    <submittedName>
        <fullName evidence="4">Gliding motility-associated ABC transporter substrate-binding protein GldG</fullName>
    </submittedName>
</protein>
<name>A0AAE3RDM2_9BACT</name>
<accession>A0AAE3RDM2</accession>
<dbReference type="InterPro" id="IPR019863">
    <property type="entry name" value="Motility-assoc_ABC-rel_GldG"/>
</dbReference>
<organism evidence="4 5">
    <name type="scientific">Xanthocytophaga agilis</name>
    <dbReference type="NCBI Taxonomy" id="3048010"/>
    <lineage>
        <taxon>Bacteria</taxon>
        <taxon>Pseudomonadati</taxon>
        <taxon>Bacteroidota</taxon>
        <taxon>Cytophagia</taxon>
        <taxon>Cytophagales</taxon>
        <taxon>Rhodocytophagaceae</taxon>
        <taxon>Xanthocytophaga</taxon>
    </lineage>
</organism>
<dbReference type="InterPro" id="IPR019196">
    <property type="entry name" value="ABC_transp_unknown"/>
</dbReference>
<reference evidence="4" key="1">
    <citation type="submission" date="2023-05" db="EMBL/GenBank/DDBJ databases">
        <authorList>
            <person name="Zhang X."/>
        </authorList>
    </citation>
    <scope>NUCLEOTIDE SEQUENCE</scope>
    <source>
        <strain evidence="4">BD1B2-1</strain>
    </source>
</reference>
<dbReference type="Proteomes" id="UP001232063">
    <property type="component" value="Unassembled WGS sequence"/>
</dbReference>
<feature type="transmembrane region" description="Helical" evidence="1">
    <location>
        <begin position="7"/>
        <end position="28"/>
    </location>
</feature>
<evidence type="ECO:0000313" key="5">
    <source>
        <dbReference type="Proteomes" id="UP001232063"/>
    </source>
</evidence>
<gene>
    <name evidence="4" type="primary">gldG</name>
    <name evidence="4" type="ORF">QNI22_38090</name>
</gene>
<feature type="domain" description="ABC-type uncharacterised transport system" evidence="2">
    <location>
        <begin position="194"/>
        <end position="493"/>
    </location>
</feature>
<evidence type="ECO:0000259" key="3">
    <source>
        <dbReference type="Pfam" id="PF23357"/>
    </source>
</evidence>
<evidence type="ECO:0000313" key="4">
    <source>
        <dbReference type="EMBL" id="MDJ1506524.1"/>
    </source>
</evidence>
<feature type="domain" description="DUF7088" evidence="3">
    <location>
        <begin position="34"/>
        <end position="145"/>
    </location>
</feature>
<dbReference type="NCBIfam" id="TIGR03521">
    <property type="entry name" value="GldG"/>
    <property type="match status" value="1"/>
</dbReference>
<dbReference type="EMBL" id="JASJOU010000023">
    <property type="protein sequence ID" value="MDJ1506524.1"/>
    <property type="molecule type" value="Genomic_DNA"/>
</dbReference>
<dbReference type="InterPro" id="IPR055396">
    <property type="entry name" value="DUF7088"/>
</dbReference>
<dbReference type="Pfam" id="PF23357">
    <property type="entry name" value="DUF7088"/>
    <property type="match status" value="1"/>
</dbReference>
<dbReference type="Pfam" id="PF09822">
    <property type="entry name" value="ABC_transp_aux"/>
    <property type="match status" value="1"/>
</dbReference>
<evidence type="ECO:0000256" key="1">
    <source>
        <dbReference type="SAM" id="Phobius"/>
    </source>
</evidence>
<keyword evidence="1" id="KW-0472">Membrane</keyword>
<proteinExistence type="predicted"/>
<keyword evidence="5" id="KW-1185">Reference proteome</keyword>
<evidence type="ECO:0000259" key="2">
    <source>
        <dbReference type="Pfam" id="PF09822"/>
    </source>
</evidence>
<feature type="transmembrane region" description="Helical" evidence="1">
    <location>
        <begin position="529"/>
        <end position="551"/>
    </location>
</feature>
<keyword evidence="1" id="KW-0812">Transmembrane</keyword>